<dbReference type="STRING" id="1123272.SAMN02745824_1191"/>
<name>A0A1N6CX20_9SPHN</name>
<dbReference type="GO" id="GO:0005615">
    <property type="term" value="C:extracellular space"/>
    <property type="evidence" value="ECO:0007669"/>
    <property type="project" value="TreeGrafter"/>
</dbReference>
<evidence type="ECO:0000313" key="4">
    <source>
        <dbReference type="Proteomes" id="UP000185192"/>
    </source>
</evidence>
<gene>
    <name evidence="3" type="ORF">SAMN02745824_1191</name>
</gene>
<keyword evidence="1" id="KW-0732">Signal</keyword>
<dbReference type="InterPro" id="IPR000782">
    <property type="entry name" value="FAS1_domain"/>
</dbReference>
<dbReference type="EMBL" id="FSQW01000001">
    <property type="protein sequence ID" value="SIN63168.1"/>
    <property type="molecule type" value="Genomic_DNA"/>
</dbReference>
<dbReference type="Proteomes" id="UP000185192">
    <property type="component" value="Unassembled WGS sequence"/>
</dbReference>
<dbReference type="Pfam" id="PF02469">
    <property type="entry name" value="Fasciclin"/>
    <property type="match status" value="1"/>
</dbReference>
<dbReference type="PROSITE" id="PS50213">
    <property type="entry name" value="FAS1"/>
    <property type="match status" value="1"/>
</dbReference>
<dbReference type="InterPro" id="IPR036378">
    <property type="entry name" value="FAS1_dom_sf"/>
</dbReference>
<protein>
    <submittedName>
        <fullName evidence="3">Uncaracterized surface protein containing fasciclin (FAS1) repeats</fullName>
    </submittedName>
</protein>
<evidence type="ECO:0000313" key="3">
    <source>
        <dbReference type="EMBL" id="SIN63168.1"/>
    </source>
</evidence>
<keyword evidence="4" id="KW-1185">Reference proteome</keyword>
<dbReference type="SUPFAM" id="SSF82153">
    <property type="entry name" value="FAS1 domain"/>
    <property type="match status" value="1"/>
</dbReference>
<dbReference type="PANTHER" id="PTHR10900:SF77">
    <property type="entry name" value="FI19380P1"/>
    <property type="match status" value="1"/>
</dbReference>
<feature type="domain" description="FAS1" evidence="2">
    <location>
        <begin position="43"/>
        <end position="187"/>
    </location>
</feature>
<organism evidence="3 4">
    <name type="scientific">Parasphingorhabdus marina DSM 22363</name>
    <dbReference type="NCBI Taxonomy" id="1123272"/>
    <lineage>
        <taxon>Bacteria</taxon>
        <taxon>Pseudomonadati</taxon>
        <taxon>Pseudomonadota</taxon>
        <taxon>Alphaproteobacteria</taxon>
        <taxon>Sphingomonadales</taxon>
        <taxon>Sphingomonadaceae</taxon>
        <taxon>Parasphingorhabdus</taxon>
    </lineage>
</organism>
<dbReference type="RefSeq" id="WP_074204149.1">
    <property type="nucleotide sequence ID" value="NZ_FSQW01000001.1"/>
</dbReference>
<feature type="chain" id="PRO_5012093912" evidence="1">
    <location>
        <begin position="22"/>
        <end position="190"/>
    </location>
</feature>
<accession>A0A1N6CX20</accession>
<dbReference type="PROSITE" id="PS51257">
    <property type="entry name" value="PROKAR_LIPOPROTEIN"/>
    <property type="match status" value="1"/>
</dbReference>
<dbReference type="Gene3D" id="2.30.180.10">
    <property type="entry name" value="FAS1 domain"/>
    <property type="match status" value="1"/>
</dbReference>
<evidence type="ECO:0000256" key="1">
    <source>
        <dbReference type="SAM" id="SignalP"/>
    </source>
</evidence>
<dbReference type="SMART" id="SM00554">
    <property type="entry name" value="FAS1"/>
    <property type="match status" value="1"/>
</dbReference>
<evidence type="ECO:0000259" key="2">
    <source>
        <dbReference type="PROSITE" id="PS50213"/>
    </source>
</evidence>
<proteinExistence type="predicted"/>
<dbReference type="InterPro" id="IPR050904">
    <property type="entry name" value="Adhesion/Biosynth-related"/>
</dbReference>
<dbReference type="OrthoDB" id="9800666at2"/>
<sequence>MKKLSKILLATAALTAMSACSSELSESEQAVLDARLAEEAAKPTNLTALMQANPDLSTAALAVGQSGIAQELKDDGPFTSFIAPNEAFKKMEDGRLEELMTPEKKDELAGIAKYGMLNGSMTTADIAKAITDGGGTAELTTLQGGVIKASMDGDKVVLEDGAGNKVNFVEPDIESSNGTMHIVDTVLMPS</sequence>
<reference evidence="4" key="1">
    <citation type="submission" date="2016-11" db="EMBL/GenBank/DDBJ databases">
        <authorList>
            <person name="Varghese N."/>
            <person name="Submissions S."/>
        </authorList>
    </citation>
    <scope>NUCLEOTIDE SEQUENCE [LARGE SCALE GENOMIC DNA]</scope>
    <source>
        <strain evidence="4">DSM 22363</strain>
    </source>
</reference>
<feature type="signal peptide" evidence="1">
    <location>
        <begin position="1"/>
        <end position="21"/>
    </location>
</feature>
<dbReference type="AlphaFoldDB" id="A0A1N6CX20"/>
<dbReference type="PANTHER" id="PTHR10900">
    <property type="entry name" value="PERIOSTIN-RELATED"/>
    <property type="match status" value="1"/>
</dbReference>